<dbReference type="SUPFAM" id="SSF53474">
    <property type="entry name" value="alpha/beta-Hydrolases"/>
    <property type="match status" value="1"/>
</dbReference>
<evidence type="ECO:0000256" key="3">
    <source>
        <dbReference type="SAM" id="SignalP"/>
    </source>
</evidence>
<keyword evidence="6" id="KW-1185">Reference proteome</keyword>
<keyword evidence="3" id="KW-0732">Signal</keyword>
<dbReference type="InParanoid" id="A0A2V0NWJ3"/>
<dbReference type="AlphaFoldDB" id="A0A2V0NWJ3"/>
<evidence type="ECO:0000259" key="4">
    <source>
        <dbReference type="Pfam" id="PF00561"/>
    </source>
</evidence>
<dbReference type="Proteomes" id="UP000247498">
    <property type="component" value="Unassembled WGS sequence"/>
</dbReference>
<dbReference type="Gene3D" id="3.40.50.1820">
    <property type="entry name" value="alpha/beta hydrolase"/>
    <property type="match status" value="2"/>
</dbReference>
<comment type="caution">
    <text evidence="5">The sequence shown here is derived from an EMBL/GenBank/DDBJ whole genome shotgun (WGS) entry which is preliminary data.</text>
</comment>
<dbReference type="Pfam" id="PF00561">
    <property type="entry name" value="Abhydrolase_1"/>
    <property type="match status" value="1"/>
</dbReference>
<evidence type="ECO:0000256" key="1">
    <source>
        <dbReference type="ARBA" id="ARBA00022801"/>
    </source>
</evidence>
<comment type="similarity">
    <text evidence="2">Belongs to the AB hydrolase superfamily. FUS2 hydrolase family.</text>
</comment>
<evidence type="ECO:0000313" key="6">
    <source>
        <dbReference type="Proteomes" id="UP000247498"/>
    </source>
</evidence>
<name>A0A2V0NWJ3_9CHLO</name>
<dbReference type="GO" id="GO:0016788">
    <property type="term" value="F:hydrolase activity, acting on ester bonds"/>
    <property type="evidence" value="ECO:0007669"/>
    <property type="project" value="UniProtKB-ARBA"/>
</dbReference>
<feature type="signal peptide" evidence="3">
    <location>
        <begin position="1"/>
        <end position="18"/>
    </location>
</feature>
<dbReference type="EMBL" id="BDRX01000013">
    <property type="protein sequence ID" value="GBF89933.1"/>
    <property type="molecule type" value="Genomic_DNA"/>
</dbReference>
<accession>A0A2V0NWJ3</accession>
<dbReference type="STRING" id="307507.A0A2V0NWJ3"/>
<proteinExistence type="inferred from homology"/>
<feature type="chain" id="PRO_5015912044" description="AB hydrolase-1 domain-containing protein" evidence="3">
    <location>
        <begin position="19"/>
        <end position="401"/>
    </location>
</feature>
<gene>
    <name evidence="5" type="ORF">Rsub_02637</name>
</gene>
<evidence type="ECO:0000313" key="5">
    <source>
        <dbReference type="EMBL" id="GBF89933.1"/>
    </source>
</evidence>
<dbReference type="InterPro" id="IPR029058">
    <property type="entry name" value="AB_hydrolase_fold"/>
</dbReference>
<feature type="domain" description="AB hydrolase-1" evidence="4">
    <location>
        <begin position="77"/>
        <end position="315"/>
    </location>
</feature>
<evidence type="ECO:0000256" key="2">
    <source>
        <dbReference type="ARBA" id="ARBA00038115"/>
    </source>
</evidence>
<sequence>MLSARLPVLIGLLAVLLALPEPGTIPGPLVRTNLHTPNTTDLDTPLYTRRNVGFPCSGVRCEAWLYTPKRSDGAKPPLVLLAHGMGGQRDTGLHKYSSYFADAGLAVFTFDYRGFGGSEGEPRHWVSPSRHLADWQSAFDYVTGESSGDGDPIQEQLLEAVDSSRIILWGTSFAGGHALVMASQLGHRIKGVVAQVPHLNATAATLASIQARGPLKSVRMLLLGLKDLARHVLGMPPVYVPLAGPPGSLALMQLEEGDMTHYAATRPAQPQGGWRNMACARLSAELLFKKYSPIKFIPDIEVPVLFVASSEDKLCPFEQVQAGLSRARRGYLIARDVSHFQLTGPAQLPSLMTEQVTWVLERLAEEGDAAAAGAHEAAERAAAAAAAAAEAEVGAGEATVE</sequence>
<dbReference type="InterPro" id="IPR050261">
    <property type="entry name" value="FrsA_esterase"/>
</dbReference>
<dbReference type="OrthoDB" id="2498029at2759"/>
<protein>
    <recommendedName>
        <fullName evidence="4">AB hydrolase-1 domain-containing protein</fullName>
    </recommendedName>
</protein>
<reference evidence="5 6" key="1">
    <citation type="journal article" date="2018" name="Sci. Rep.">
        <title>Raphidocelis subcapitata (=Pseudokirchneriella subcapitata) provides an insight into genome evolution and environmental adaptations in the Sphaeropleales.</title>
        <authorList>
            <person name="Suzuki S."/>
            <person name="Yamaguchi H."/>
            <person name="Nakajima N."/>
            <person name="Kawachi M."/>
        </authorList>
    </citation>
    <scope>NUCLEOTIDE SEQUENCE [LARGE SCALE GENOMIC DNA]</scope>
    <source>
        <strain evidence="5 6">NIES-35</strain>
    </source>
</reference>
<dbReference type="PANTHER" id="PTHR22946">
    <property type="entry name" value="DIENELACTONE HYDROLASE DOMAIN-CONTAINING PROTEIN-RELATED"/>
    <property type="match status" value="1"/>
</dbReference>
<dbReference type="InterPro" id="IPR000073">
    <property type="entry name" value="AB_hydrolase_1"/>
</dbReference>
<organism evidence="5 6">
    <name type="scientific">Raphidocelis subcapitata</name>
    <dbReference type="NCBI Taxonomy" id="307507"/>
    <lineage>
        <taxon>Eukaryota</taxon>
        <taxon>Viridiplantae</taxon>
        <taxon>Chlorophyta</taxon>
        <taxon>core chlorophytes</taxon>
        <taxon>Chlorophyceae</taxon>
        <taxon>CS clade</taxon>
        <taxon>Sphaeropleales</taxon>
        <taxon>Selenastraceae</taxon>
        <taxon>Raphidocelis</taxon>
    </lineage>
</organism>
<dbReference type="PANTHER" id="PTHR22946:SF9">
    <property type="entry name" value="POLYKETIDE TRANSFERASE AF380"/>
    <property type="match status" value="1"/>
</dbReference>
<keyword evidence="1" id="KW-0378">Hydrolase</keyword>